<proteinExistence type="predicted"/>
<organism evidence="3 4">
    <name type="scientific">Thalassotalea psychrophila</name>
    <dbReference type="NCBI Taxonomy" id="3065647"/>
    <lineage>
        <taxon>Bacteria</taxon>
        <taxon>Pseudomonadati</taxon>
        <taxon>Pseudomonadota</taxon>
        <taxon>Gammaproteobacteria</taxon>
        <taxon>Alteromonadales</taxon>
        <taxon>Colwelliaceae</taxon>
        <taxon>Thalassotalea</taxon>
    </lineage>
</organism>
<evidence type="ECO:0000313" key="3">
    <source>
        <dbReference type="EMBL" id="WNC72187.1"/>
    </source>
</evidence>
<dbReference type="Proteomes" id="UP001258994">
    <property type="component" value="Chromosome"/>
</dbReference>
<protein>
    <submittedName>
        <fullName evidence="3">NAD(P)-binding protein</fullName>
    </submittedName>
</protein>
<feature type="transmembrane region" description="Helical" evidence="1">
    <location>
        <begin position="20"/>
        <end position="36"/>
    </location>
</feature>
<dbReference type="Pfam" id="PF13450">
    <property type="entry name" value="NAD_binding_8"/>
    <property type="match status" value="1"/>
</dbReference>
<accession>A0ABY9TTN9</accession>
<name>A0ABY9TTN9_9GAMM</name>
<dbReference type="InterPro" id="IPR036188">
    <property type="entry name" value="FAD/NAD-bd_sf"/>
</dbReference>
<keyword evidence="1" id="KW-0812">Transmembrane</keyword>
<sequence length="644" mass="71556">MKPSDKELGMDRLITRRDIVLGMGAIGAGIMLPWSLTACGKTAKSKLSSAPHADYPPALMGMRGNHDGAFDVAHALAREGRSDWGPVQQPDSDIYDLVVVGGGISGLSAAHFYRKEKPDARILILDNHDDFGGHAKRNEFEANGKTLIMHGGSETMAAPSTYSDIVKGLLDDLGINLERFETAYDQEFYKRNGLKAGLHFSKDKWGVDRVVPLNMGFWNGFLSPAESDLTIEEAVSRLPISEAARDDFLTLLTTTEDQMPEIPLNKKAQYLFSISYHEFLSRHLGIKEPQVFDMLQDLVGEAGISSESISAYAAMAWCGLPGEVAAGLPKFNMWTEPYIHHFPDGNASIARLLVRAMIPDVAPGQTMEDVVTARFDYSKLDQSNSRVRLRLNSTVTQVAHEGEPQSSKLVNVSYVQNDQACQVKARNCVLACYNSIIPYLCPELPESQRKALENQVKQPILVTNVALRNWQPWKKMGICAVQAPGSYHTSVSLNYPVSLGEYTYAGGPDEPVMAYMMRFPHNNNPELTQQEQFRLGRHELLSTPFEDIERHVRLQLTSMLSEGGFDPATDILGITVNRWAHGYAYTYNSLYDDVYKDFNDERYPHVQARKTFGRIAIANSDAGAMAMMETAVEQGYRAVSELLV</sequence>
<feature type="domain" description="Amine oxidase" evidence="2">
    <location>
        <begin position="384"/>
        <end position="643"/>
    </location>
</feature>
<dbReference type="InterPro" id="IPR002937">
    <property type="entry name" value="Amino_oxidase"/>
</dbReference>
<dbReference type="PANTHER" id="PTHR42923:SF3">
    <property type="entry name" value="PROTOPORPHYRINOGEN OXIDASE"/>
    <property type="match status" value="1"/>
</dbReference>
<evidence type="ECO:0000256" key="1">
    <source>
        <dbReference type="SAM" id="Phobius"/>
    </source>
</evidence>
<dbReference type="Gene3D" id="3.50.50.60">
    <property type="entry name" value="FAD/NAD(P)-binding domain"/>
    <property type="match status" value="1"/>
</dbReference>
<dbReference type="Pfam" id="PF01593">
    <property type="entry name" value="Amino_oxidase"/>
    <property type="match status" value="1"/>
</dbReference>
<evidence type="ECO:0000259" key="2">
    <source>
        <dbReference type="Pfam" id="PF01593"/>
    </source>
</evidence>
<evidence type="ECO:0000313" key="4">
    <source>
        <dbReference type="Proteomes" id="UP001258994"/>
    </source>
</evidence>
<dbReference type="EMBL" id="CP134145">
    <property type="protein sequence ID" value="WNC72187.1"/>
    <property type="molecule type" value="Genomic_DNA"/>
</dbReference>
<keyword evidence="1" id="KW-0472">Membrane</keyword>
<dbReference type="SUPFAM" id="SSF51905">
    <property type="entry name" value="FAD/NAD(P)-binding domain"/>
    <property type="match status" value="1"/>
</dbReference>
<keyword evidence="1" id="KW-1133">Transmembrane helix</keyword>
<dbReference type="PANTHER" id="PTHR42923">
    <property type="entry name" value="PROTOPORPHYRINOGEN OXIDASE"/>
    <property type="match status" value="1"/>
</dbReference>
<gene>
    <name evidence="3" type="ORF">RGQ13_19005</name>
</gene>
<reference evidence="4" key="1">
    <citation type="submission" date="2023-09" db="EMBL/GenBank/DDBJ databases">
        <authorList>
            <person name="Li S."/>
            <person name="Li X."/>
            <person name="Zhang C."/>
            <person name="Zhao Z."/>
        </authorList>
    </citation>
    <scope>NUCLEOTIDE SEQUENCE [LARGE SCALE GENOMIC DNA]</scope>
    <source>
        <strain evidence="4">SQ149</strain>
    </source>
</reference>
<dbReference type="RefSeq" id="WP_348391306.1">
    <property type="nucleotide sequence ID" value="NZ_CP134145.1"/>
</dbReference>
<dbReference type="InterPro" id="IPR050464">
    <property type="entry name" value="Zeta_carotene_desat/Oxidored"/>
</dbReference>
<keyword evidence="4" id="KW-1185">Reference proteome</keyword>